<keyword evidence="1" id="KW-0433">Leucine-rich repeat</keyword>
<name>A0ABM4ARZ4_VANTA</name>
<reference evidence="4" key="1">
    <citation type="submission" date="2025-05" db="UniProtKB">
        <authorList>
            <consortium name="RefSeq"/>
        </authorList>
    </citation>
    <scope>NUCLEOTIDE SEQUENCE [LARGE SCALE GENOMIC DNA]</scope>
</reference>
<evidence type="ECO:0000256" key="1">
    <source>
        <dbReference type="ARBA" id="ARBA00022614"/>
    </source>
</evidence>
<dbReference type="InterPro" id="IPR040091">
    <property type="entry name" value="LRRC56"/>
</dbReference>
<dbReference type="GeneID" id="113397288"/>
<evidence type="ECO:0000313" key="5">
    <source>
        <dbReference type="RefSeq" id="XP_064074072.1"/>
    </source>
</evidence>
<dbReference type="PANTHER" id="PTHR22708">
    <property type="entry name" value="LEUCINE-RICH REPEAT-CONTAINING PROTEIN 56"/>
    <property type="match status" value="1"/>
</dbReference>
<dbReference type="RefSeq" id="XP_064074072.1">
    <property type="nucleotide sequence ID" value="XM_064218002.1"/>
</dbReference>
<dbReference type="Gene3D" id="3.80.10.10">
    <property type="entry name" value="Ribonuclease Inhibitor"/>
    <property type="match status" value="1"/>
</dbReference>
<dbReference type="InterPro" id="IPR032675">
    <property type="entry name" value="LRR_dom_sf"/>
</dbReference>
<keyword evidence="2" id="KW-0677">Repeat</keyword>
<dbReference type="Pfam" id="PF12799">
    <property type="entry name" value="LRR_4"/>
    <property type="match status" value="1"/>
</dbReference>
<organism evidence="4 5">
    <name type="scientific">Vanessa tameamea</name>
    <name type="common">Kamehameha butterfly</name>
    <dbReference type="NCBI Taxonomy" id="334116"/>
    <lineage>
        <taxon>Eukaryota</taxon>
        <taxon>Metazoa</taxon>
        <taxon>Ecdysozoa</taxon>
        <taxon>Arthropoda</taxon>
        <taxon>Hexapoda</taxon>
        <taxon>Insecta</taxon>
        <taxon>Pterygota</taxon>
        <taxon>Neoptera</taxon>
        <taxon>Endopterygota</taxon>
        <taxon>Lepidoptera</taxon>
        <taxon>Glossata</taxon>
        <taxon>Ditrysia</taxon>
        <taxon>Papilionoidea</taxon>
        <taxon>Nymphalidae</taxon>
        <taxon>Nymphalinae</taxon>
        <taxon>Vanessa</taxon>
    </lineage>
</organism>
<gene>
    <name evidence="5" type="primary">LOC113397288</name>
</gene>
<dbReference type="InterPro" id="IPR025875">
    <property type="entry name" value="Leu-rich_rpt_4"/>
</dbReference>
<accession>A0ABM4ARZ4</accession>
<evidence type="ECO:0000313" key="4">
    <source>
        <dbReference type="Proteomes" id="UP001652626"/>
    </source>
</evidence>
<dbReference type="PANTHER" id="PTHR22708:SF0">
    <property type="entry name" value="LEUCINE-RICH REPEAT-CONTAINING PROTEIN 56"/>
    <property type="match status" value="1"/>
</dbReference>
<feature type="region of interest" description="Disordered" evidence="3">
    <location>
        <begin position="256"/>
        <end position="323"/>
    </location>
</feature>
<feature type="compositionally biased region" description="Low complexity" evidence="3">
    <location>
        <begin position="23"/>
        <end position="33"/>
    </location>
</feature>
<reference evidence="5" key="2">
    <citation type="submission" date="2025-08" db="UniProtKB">
        <authorList>
            <consortium name="RefSeq"/>
        </authorList>
    </citation>
    <scope>IDENTIFICATION</scope>
    <source>
        <tissue evidence="5">Whole body</tissue>
    </source>
</reference>
<feature type="compositionally biased region" description="Polar residues" evidence="3">
    <location>
        <begin position="267"/>
        <end position="285"/>
    </location>
</feature>
<protein>
    <submittedName>
        <fullName evidence="5">Uncharacterized protein LOC113397288</fullName>
    </submittedName>
</protein>
<proteinExistence type="predicted"/>
<evidence type="ECO:0000256" key="2">
    <source>
        <dbReference type="ARBA" id="ARBA00022737"/>
    </source>
</evidence>
<feature type="region of interest" description="Disordered" evidence="3">
    <location>
        <begin position="1"/>
        <end position="33"/>
    </location>
</feature>
<keyword evidence="4" id="KW-1185">Reference proteome</keyword>
<sequence length="548" mass="61428">MPNLEAPCVELGSAPRTPSTIMSPSPSEVSSASSLELQNVQATPLFRVLALPPPEPEQPPGQDELERRLPGYRRIVIPRELTLIELLKQSSGVTTDDEVLRIREAKLRVVAERVGLRRLHVLAPHLRTLVLDGSAMSSLRDLGIGLIKLKSLSVNRCGLNSLDGVWGLGALRELYAAGNRLHDLHALAALQKLHTLNLANNPIEESSRIWTLGVCCSLRKLTLSGTPFADSMNYRSLVASALPMLVTLDERPLNSNEDDWNYEIPSDSESVESFSETSNQRITDTQEQDEPRPGPSKLECEENDLLPDERPSNECSKLTRRRPATTECAGIRPRCEISRRPKTALERIIDGPTRLQIMNTLLDDEWRCSGSKLTSHGAVSGNLARALRRPKQLSKDQNSSRSTESELEMVEKTMEEACRALAAEIPCAPNSEDWAKFKQETGIEIDIDFNERPKETDPSKVIERLERIERETLERLNNDTDDIDQNARHAFTSDPSRIFSRGIAGDYELWKEMQDLITCDPPNNVDDLFKNLVPINPRRRESDNDSLE</sequence>
<evidence type="ECO:0000256" key="3">
    <source>
        <dbReference type="SAM" id="MobiDB-lite"/>
    </source>
</evidence>
<dbReference type="SUPFAM" id="SSF52058">
    <property type="entry name" value="L domain-like"/>
    <property type="match status" value="1"/>
</dbReference>
<dbReference type="Proteomes" id="UP001652626">
    <property type="component" value="Chromosome 3"/>
</dbReference>